<reference evidence="1 2" key="1">
    <citation type="submission" date="2019-12" db="EMBL/GenBank/DDBJ databases">
        <authorList>
            <person name="Huq M.A."/>
        </authorList>
    </citation>
    <scope>NUCLEOTIDE SEQUENCE [LARGE SCALE GENOMIC DNA]</scope>
    <source>
        <strain evidence="1 2">MAH-20</strain>
    </source>
</reference>
<keyword evidence="2" id="KW-1185">Reference proteome</keyword>
<dbReference type="AlphaFoldDB" id="A0A6I4IZZ1"/>
<evidence type="ECO:0000313" key="2">
    <source>
        <dbReference type="Proteomes" id="UP000441389"/>
    </source>
</evidence>
<dbReference type="Proteomes" id="UP000441389">
    <property type="component" value="Unassembled WGS sequence"/>
</dbReference>
<protein>
    <submittedName>
        <fullName evidence="1">Uncharacterized protein</fullName>
    </submittedName>
</protein>
<dbReference type="RefSeq" id="WP_157026840.1">
    <property type="nucleotide sequence ID" value="NZ_WQMS01000008.1"/>
</dbReference>
<sequence length="111" mass="12423">MVDRFWTFAIALALLSGCSDQQRIGEAQSRIAKLEGPSPEFRDVRISRDGSAVCGEVRSIAPSGSLGSFRRFHVGEQIAEVEPYPPFAPRESGRPLTPFDYFQMRDEVCRD</sequence>
<dbReference type="EMBL" id="WQMS01000008">
    <property type="protein sequence ID" value="MVO77872.1"/>
    <property type="molecule type" value="Genomic_DNA"/>
</dbReference>
<dbReference type="PROSITE" id="PS51257">
    <property type="entry name" value="PROKAR_LIPOPROTEIN"/>
    <property type="match status" value="1"/>
</dbReference>
<name>A0A6I4IZZ1_9SPHN</name>
<organism evidence="1 2">
    <name type="scientific">Sphingomonas horti</name>
    <dbReference type="NCBI Taxonomy" id="2682842"/>
    <lineage>
        <taxon>Bacteria</taxon>
        <taxon>Pseudomonadati</taxon>
        <taxon>Pseudomonadota</taxon>
        <taxon>Alphaproteobacteria</taxon>
        <taxon>Sphingomonadales</taxon>
        <taxon>Sphingomonadaceae</taxon>
        <taxon>Sphingomonas</taxon>
    </lineage>
</organism>
<proteinExistence type="predicted"/>
<gene>
    <name evidence="1" type="ORF">GON01_07985</name>
</gene>
<evidence type="ECO:0000313" key="1">
    <source>
        <dbReference type="EMBL" id="MVO77872.1"/>
    </source>
</evidence>
<accession>A0A6I4IZZ1</accession>
<comment type="caution">
    <text evidence="1">The sequence shown here is derived from an EMBL/GenBank/DDBJ whole genome shotgun (WGS) entry which is preliminary data.</text>
</comment>